<name>A0A6C2U9G5_PONDE</name>
<gene>
    <name evidence="1" type="ORF">PDESU_05120</name>
</gene>
<reference evidence="1 2" key="1">
    <citation type="submission" date="2019-04" db="EMBL/GenBank/DDBJ databases">
        <authorList>
            <person name="Van Vliet M D."/>
        </authorList>
    </citation>
    <scope>NUCLEOTIDE SEQUENCE [LARGE SCALE GENOMIC DNA]</scope>
    <source>
        <strain evidence="1 2">F1</strain>
    </source>
</reference>
<dbReference type="RefSeq" id="WP_136082025.1">
    <property type="nucleotide sequence ID" value="NZ_CAAHFG010000003.1"/>
</dbReference>
<organism evidence="1 2">
    <name type="scientific">Pontiella desulfatans</name>
    <dbReference type="NCBI Taxonomy" id="2750659"/>
    <lineage>
        <taxon>Bacteria</taxon>
        <taxon>Pseudomonadati</taxon>
        <taxon>Kiritimatiellota</taxon>
        <taxon>Kiritimatiellia</taxon>
        <taxon>Kiritimatiellales</taxon>
        <taxon>Pontiellaceae</taxon>
        <taxon>Pontiella</taxon>
    </lineage>
</organism>
<sequence>MKLRCFLFSILACSASGQLEKATFKPYMHFGYETDSPENHNYGAFHYVNVHNTLYPDSVGSFYQSGLFHTWYRPVEIYGKADYSRDSHGYHCMEGGAGYKPYLHFRSKQTPQKFTTGAVAGGFGSFSNGPGQGVPAFNRSRNSPTLGWEKNLGRYGAAQLSNRLLYPLDGVGFKEGTNNQMLGYGYFALPLTEPKQSTAGTDAPSGNYCWTLFFNTSNFSGPVCFFTPYHWAKYSIEHPHLHGQCMDSSLLKVNSVYQRETNVIPAKQWAAPNGDVYYRISPYTLPVDTDGITRLGSMPMTFDSTKWNQLEAWFAGGQPAPASFGDIGKEIHLRRSKPAGFNFRMNKTIRVETKNFIARIEDQDPSASAYQWKGRLAEKAYRSNLVKLPEYYCLKQGSKLIEAIPENEVPRESKLTHVKFPEDAMADFKFDGFANDPITTPLNPEYDYSDPIVDAWKNPGPVAGPFATRLSDGSQAVYYWYKFNEQPAILNSYMDDAERELIQKRVELIHRHWSKDDQYVPDPAQELASLDEGLVVTPPKGLEVGYVPICVHQQTAGERLPEFKRVRR</sequence>
<dbReference type="AlphaFoldDB" id="A0A6C2U9G5"/>
<dbReference type="EMBL" id="CAAHFG010000003">
    <property type="protein sequence ID" value="VGO16529.1"/>
    <property type="molecule type" value="Genomic_DNA"/>
</dbReference>
<accession>A0A6C2U9G5</accession>
<evidence type="ECO:0000313" key="2">
    <source>
        <dbReference type="Proteomes" id="UP000366872"/>
    </source>
</evidence>
<evidence type="ECO:0000313" key="1">
    <source>
        <dbReference type="EMBL" id="VGO16529.1"/>
    </source>
</evidence>
<keyword evidence="2" id="KW-1185">Reference proteome</keyword>
<proteinExistence type="predicted"/>
<protein>
    <submittedName>
        <fullName evidence="1">Uncharacterized protein</fullName>
    </submittedName>
</protein>
<dbReference type="Proteomes" id="UP000366872">
    <property type="component" value="Unassembled WGS sequence"/>
</dbReference>